<keyword evidence="2" id="KW-1185">Reference proteome</keyword>
<evidence type="ECO:0000313" key="2">
    <source>
        <dbReference type="Proteomes" id="UP000503164"/>
    </source>
</evidence>
<name>A0AAE7CAS9_9MICO</name>
<protein>
    <submittedName>
        <fullName evidence="1">Uncharacterized protein</fullName>
    </submittedName>
</protein>
<dbReference type="RefSeq" id="WP_157883496.1">
    <property type="nucleotide sequence ID" value="NZ_CP012573.1"/>
</dbReference>
<dbReference type="Proteomes" id="UP000503164">
    <property type="component" value="Chromosome"/>
</dbReference>
<gene>
    <name evidence="1" type="ORF">GW570_01475</name>
</gene>
<accession>A0AAE7CAS9</accession>
<dbReference type="AlphaFoldDB" id="A0AAE7CAS9"/>
<organism evidence="1 2">
    <name type="scientific">Clavibacter capsici</name>
    <dbReference type="NCBI Taxonomy" id="1874630"/>
    <lineage>
        <taxon>Bacteria</taxon>
        <taxon>Bacillati</taxon>
        <taxon>Actinomycetota</taxon>
        <taxon>Actinomycetes</taxon>
        <taxon>Micrococcales</taxon>
        <taxon>Microbacteriaceae</taxon>
        <taxon>Clavibacter</taxon>
    </lineage>
</organism>
<dbReference type="EMBL" id="CP048049">
    <property type="protein sequence ID" value="QIS43857.1"/>
    <property type="molecule type" value="Genomic_DNA"/>
</dbReference>
<reference evidence="1 2" key="1">
    <citation type="journal article" date="2020" name="Mol. Plant Pathol.">
        <title>Plasmid composition and the chpG gene determine the virulence level of Clavibacter capsici natural isolates in pepper.</title>
        <authorList>
            <person name="Hwang I.S."/>
            <person name="Lee H.M."/>
            <person name="Oh E.J."/>
            <person name="Lee S."/>
            <person name="Heu S."/>
            <person name="Oh C.S."/>
        </authorList>
    </citation>
    <scope>NUCLEOTIDE SEQUENCE [LARGE SCALE GENOMIC DNA]</scope>
    <source>
        <strain evidence="1 2">1101</strain>
    </source>
</reference>
<sequence>MSSEEPTLIRAKVAQLLTSTDLVINRGSEDGVEVGMKFAVMDPLGRDIKDPESGDVIGSVAIAKTVLKIVRAEARLAVARTFRTKQGLNIAAIAGLGGERSETLRSDERRLQQMLDEKDSKVNVGDAVESYTGEFPGMVLDF</sequence>
<proteinExistence type="predicted"/>
<evidence type="ECO:0000313" key="1">
    <source>
        <dbReference type="EMBL" id="QIS43857.1"/>
    </source>
</evidence>